<sequence>MLPQRCQSVVQVPDNQIIKIQTLYRERKTPVILNRCIPLLSPNRRRFSDFLFREHKLSNRQDIKVIPVSTKNLKRDHDHRRTQSSPEVDRKQSVDIDFLVYLYSRKIRDSISSGIADFKFSMGSMIYSKPNTAVTSTTYDHAQNIFHLSLISTTFHSIHEVDKKHKIYTKIAFYAGKIQRQKTKKLPLAKEINWQTPFRFKHLTMKQLETGTLRLQFVRCSRFGFNRTVVGEANFVLHRHHYRQSHYITLVIES</sequence>
<dbReference type="InterPro" id="IPR035892">
    <property type="entry name" value="C2_domain_sf"/>
</dbReference>
<dbReference type="Gene3D" id="2.60.40.150">
    <property type="entry name" value="C2 domain"/>
    <property type="match status" value="1"/>
</dbReference>
<organism evidence="1 2">
    <name type="scientific">Patella caerulea</name>
    <name type="common">Rayed Mediterranean limpet</name>
    <dbReference type="NCBI Taxonomy" id="87958"/>
    <lineage>
        <taxon>Eukaryota</taxon>
        <taxon>Metazoa</taxon>
        <taxon>Spiralia</taxon>
        <taxon>Lophotrochozoa</taxon>
        <taxon>Mollusca</taxon>
        <taxon>Gastropoda</taxon>
        <taxon>Patellogastropoda</taxon>
        <taxon>Patelloidea</taxon>
        <taxon>Patellidae</taxon>
        <taxon>Patella</taxon>
    </lineage>
</organism>
<dbReference type="EMBL" id="JAZGQO010000011">
    <property type="protein sequence ID" value="KAK6173826.1"/>
    <property type="molecule type" value="Genomic_DNA"/>
</dbReference>
<dbReference type="AlphaFoldDB" id="A0AAN8JDC0"/>
<reference evidence="1 2" key="1">
    <citation type="submission" date="2024-01" db="EMBL/GenBank/DDBJ databases">
        <title>The genome of the rayed Mediterranean limpet Patella caerulea (Linnaeus, 1758).</title>
        <authorList>
            <person name="Anh-Thu Weber A."/>
            <person name="Halstead-Nussloch G."/>
        </authorList>
    </citation>
    <scope>NUCLEOTIDE SEQUENCE [LARGE SCALE GENOMIC DNA]</scope>
    <source>
        <strain evidence="1">AATW-2023a</strain>
        <tissue evidence="1">Whole specimen</tissue>
    </source>
</reference>
<evidence type="ECO:0000313" key="2">
    <source>
        <dbReference type="Proteomes" id="UP001347796"/>
    </source>
</evidence>
<dbReference type="Proteomes" id="UP001347796">
    <property type="component" value="Unassembled WGS sequence"/>
</dbReference>
<keyword evidence="2" id="KW-1185">Reference proteome</keyword>
<accession>A0AAN8JDC0</accession>
<name>A0AAN8JDC0_PATCE</name>
<proteinExistence type="predicted"/>
<evidence type="ECO:0000313" key="1">
    <source>
        <dbReference type="EMBL" id="KAK6173826.1"/>
    </source>
</evidence>
<comment type="caution">
    <text evidence="1">The sequence shown here is derived from an EMBL/GenBank/DDBJ whole genome shotgun (WGS) entry which is preliminary data.</text>
</comment>
<gene>
    <name evidence="1" type="ORF">SNE40_017216</name>
</gene>
<protein>
    <submittedName>
        <fullName evidence="1">Uncharacterized protein</fullName>
    </submittedName>
</protein>